<name>A0A0K2TZT0_LEPSM</name>
<reference evidence="1" key="1">
    <citation type="submission" date="2014-05" db="EMBL/GenBank/DDBJ databases">
        <authorList>
            <person name="Chronopoulou M."/>
        </authorList>
    </citation>
    <scope>NUCLEOTIDE SEQUENCE</scope>
    <source>
        <tissue evidence="1">Whole organism</tissue>
    </source>
</reference>
<dbReference type="EMBL" id="HACA01013515">
    <property type="protein sequence ID" value="CDW30876.1"/>
    <property type="molecule type" value="Transcribed_RNA"/>
</dbReference>
<sequence>MGHIAVETVHKFIKFHKKKANRFQKSMN</sequence>
<proteinExistence type="predicted"/>
<organism evidence="1">
    <name type="scientific">Lepeophtheirus salmonis</name>
    <name type="common">Salmon louse</name>
    <name type="synonym">Caligus salmonis</name>
    <dbReference type="NCBI Taxonomy" id="72036"/>
    <lineage>
        <taxon>Eukaryota</taxon>
        <taxon>Metazoa</taxon>
        <taxon>Ecdysozoa</taxon>
        <taxon>Arthropoda</taxon>
        <taxon>Crustacea</taxon>
        <taxon>Multicrustacea</taxon>
        <taxon>Hexanauplia</taxon>
        <taxon>Copepoda</taxon>
        <taxon>Siphonostomatoida</taxon>
        <taxon>Caligidae</taxon>
        <taxon>Lepeophtheirus</taxon>
    </lineage>
</organism>
<dbReference type="AlphaFoldDB" id="A0A0K2TZT0"/>
<accession>A0A0K2TZT0</accession>
<evidence type="ECO:0000313" key="1">
    <source>
        <dbReference type="EMBL" id="CDW30876.1"/>
    </source>
</evidence>
<protein>
    <submittedName>
        <fullName evidence="1">Uncharacterized protein</fullName>
    </submittedName>
</protein>